<feature type="domain" description="DNA/RNA non-specific endonuclease/pyrophosphatase/phosphodiesterase" evidence="4">
    <location>
        <begin position="240"/>
        <end position="416"/>
    </location>
</feature>
<evidence type="ECO:0000256" key="2">
    <source>
        <dbReference type="SAM" id="SignalP"/>
    </source>
</evidence>
<feature type="compositionally biased region" description="Basic and acidic residues" evidence="1">
    <location>
        <begin position="284"/>
        <end position="311"/>
    </location>
</feature>
<gene>
    <name evidence="5" type="ORF">Q5P01_002842</name>
</gene>
<accession>A0AA88NSC3</accession>
<evidence type="ECO:0000313" key="6">
    <source>
        <dbReference type="Proteomes" id="UP001187415"/>
    </source>
</evidence>
<dbReference type="SMART" id="SM00892">
    <property type="entry name" value="Endonuclease_NS"/>
    <property type="match status" value="2"/>
</dbReference>
<feature type="region of interest" description="Disordered" evidence="1">
    <location>
        <begin position="278"/>
        <end position="311"/>
    </location>
</feature>
<protein>
    <recommendedName>
        <fullName evidence="7">Endonuclease domain-containing 1 protein</fullName>
    </recommendedName>
</protein>
<dbReference type="InterPro" id="IPR044925">
    <property type="entry name" value="His-Me_finger_sf"/>
</dbReference>
<keyword evidence="6" id="KW-1185">Reference proteome</keyword>
<dbReference type="InterPro" id="IPR001604">
    <property type="entry name" value="Endo_G_ENPP1-like_dom"/>
</dbReference>
<sequence>MKTSLQMLCLQSLSVLLLSIAPIAAEVVQSMSDCKGFLLDEKIPEIPGVLVDGNIQDQNRYKIICQTYKNENCEENKKTFVTLYDTTNKIPVFSAYRYRGENTGRPDPYWMMEPQLENSTGDKNMKDSECDTYEHQASTKDYENETDYDRGHLFPASFAFDEDDKMSTFTLTNIVPQAKEFNQGSWIKMEKCLGSKVVQSMSDCEGFLLDEKIPGIPGILEDGKILDQNRYKTICQTYGDERRFVTLYDTTNRIAVFSAYKYRGAEGRRPAPAWMIEPQLEDSTGDKNMQDSERDTYEHQASTKDYEDEKDHDRGHLFPATFAFDEDDKMSTFTLTNIVPQAKAFNQGSWIKMEKCLGYASAFTFFTEICDAATTPAAVFSIITVIWEAATITAAVSCDDVPEDVVIPVLSAYKFRGAGTGRPGEIWKIEPQLEDPKSDRNMKECDIHAVYNNQASDNDYKDVIKYNKGHLFPSSYAFDENDKISTFTLTNSVPQVVSFNSGSWSKMESCVKCVLEKYCKNNNDVVEAYLLTGAQPGTEKAQQQGHYSFHAVVDFLLLQLPTEKVAGKCVLGRQCSR</sequence>
<dbReference type="SMART" id="SM00477">
    <property type="entry name" value="NUC"/>
    <property type="match status" value="1"/>
</dbReference>
<dbReference type="SUPFAM" id="SSF54060">
    <property type="entry name" value="His-Me finger endonucleases"/>
    <property type="match status" value="3"/>
</dbReference>
<dbReference type="PANTHER" id="PTHR21472:SF15">
    <property type="entry name" value="ENDONUCLEASE DOMAIN-CONTAINING 1 PROTEIN-RELATED"/>
    <property type="match status" value="1"/>
</dbReference>
<evidence type="ECO:0000256" key="1">
    <source>
        <dbReference type="SAM" id="MobiDB-lite"/>
    </source>
</evidence>
<feature type="domain" description="ENPP1-3/EXOG-like endonuclease/phosphodiesterase" evidence="3">
    <location>
        <begin position="77"/>
        <end position="263"/>
    </location>
</feature>
<dbReference type="InterPro" id="IPR044929">
    <property type="entry name" value="DNA/RNA_non-sp_Endonuclease_sf"/>
</dbReference>
<dbReference type="EMBL" id="JAUPFM010000001">
    <property type="protein sequence ID" value="KAK2863309.1"/>
    <property type="molecule type" value="Genomic_DNA"/>
</dbReference>
<feature type="chain" id="PRO_5041675811" description="Endonuclease domain-containing 1 protein" evidence="2">
    <location>
        <begin position="26"/>
        <end position="577"/>
    </location>
</feature>
<dbReference type="GO" id="GO:0016787">
    <property type="term" value="F:hydrolase activity"/>
    <property type="evidence" value="ECO:0007669"/>
    <property type="project" value="InterPro"/>
</dbReference>
<dbReference type="InterPro" id="IPR020821">
    <property type="entry name" value="ENPP1-3/EXOG-like_nuc-like"/>
</dbReference>
<dbReference type="InterPro" id="IPR039015">
    <property type="entry name" value="ENDOD1"/>
</dbReference>
<organism evidence="5 6">
    <name type="scientific">Channa striata</name>
    <name type="common">Snakehead murrel</name>
    <name type="synonym">Ophicephalus striatus</name>
    <dbReference type="NCBI Taxonomy" id="64152"/>
    <lineage>
        <taxon>Eukaryota</taxon>
        <taxon>Metazoa</taxon>
        <taxon>Chordata</taxon>
        <taxon>Craniata</taxon>
        <taxon>Vertebrata</taxon>
        <taxon>Euteleostomi</taxon>
        <taxon>Actinopterygii</taxon>
        <taxon>Neopterygii</taxon>
        <taxon>Teleostei</taxon>
        <taxon>Neoteleostei</taxon>
        <taxon>Acanthomorphata</taxon>
        <taxon>Anabantaria</taxon>
        <taxon>Anabantiformes</taxon>
        <taxon>Channoidei</taxon>
        <taxon>Channidae</taxon>
        <taxon>Channa</taxon>
    </lineage>
</organism>
<dbReference type="AlphaFoldDB" id="A0AA88NSC3"/>
<evidence type="ECO:0008006" key="7">
    <source>
        <dbReference type="Google" id="ProtNLM"/>
    </source>
</evidence>
<dbReference type="Proteomes" id="UP001187415">
    <property type="component" value="Unassembled WGS sequence"/>
</dbReference>
<dbReference type="GO" id="GO:0046872">
    <property type="term" value="F:metal ion binding"/>
    <property type="evidence" value="ECO:0007669"/>
    <property type="project" value="InterPro"/>
</dbReference>
<reference evidence="5" key="1">
    <citation type="submission" date="2023-07" db="EMBL/GenBank/DDBJ databases">
        <title>Chromosome-level Genome Assembly of Striped Snakehead (Channa striata).</title>
        <authorList>
            <person name="Liu H."/>
        </authorList>
    </citation>
    <scope>NUCLEOTIDE SEQUENCE</scope>
    <source>
        <strain evidence="5">Gz</strain>
        <tissue evidence="5">Muscle</tissue>
    </source>
</reference>
<dbReference type="Pfam" id="PF01223">
    <property type="entry name" value="Endonuclease_NS"/>
    <property type="match status" value="3"/>
</dbReference>
<proteinExistence type="predicted"/>
<evidence type="ECO:0000313" key="5">
    <source>
        <dbReference type="EMBL" id="KAK2863309.1"/>
    </source>
</evidence>
<dbReference type="Gene3D" id="3.40.570.10">
    <property type="entry name" value="Extracellular Endonuclease, subunit A"/>
    <property type="match status" value="3"/>
</dbReference>
<evidence type="ECO:0000259" key="3">
    <source>
        <dbReference type="SMART" id="SM00477"/>
    </source>
</evidence>
<dbReference type="GO" id="GO:0003676">
    <property type="term" value="F:nucleic acid binding"/>
    <property type="evidence" value="ECO:0007669"/>
    <property type="project" value="InterPro"/>
</dbReference>
<comment type="caution">
    <text evidence="5">The sequence shown here is derived from an EMBL/GenBank/DDBJ whole genome shotgun (WGS) entry which is preliminary data.</text>
</comment>
<feature type="domain" description="DNA/RNA non-specific endonuclease/pyrophosphatase/phosphodiesterase" evidence="4">
    <location>
        <begin position="76"/>
        <end position="239"/>
    </location>
</feature>
<feature type="signal peptide" evidence="2">
    <location>
        <begin position="1"/>
        <end position="25"/>
    </location>
</feature>
<evidence type="ECO:0000259" key="4">
    <source>
        <dbReference type="SMART" id="SM00892"/>
    </source>
</evidence>
<keyword evidence="2" id="KW-0732">Signal</keyword>
<name>A0AA88NSC3_CHASR</name>
<dbReference type="PANTHER" id="PTHR21472">
    <property type="entry name" value="ENDONUCLEASE DOMAIN-CONTAINING 1 PROTEIN ENDOD1"/>
    <property type="match status" value="1"/>
</dbReference>